<evidence type="ECO:0000259" key="1">
    <source>
        <dbReference type="Pfam" id="PF12937"/>
    </source>
</evidence>
<dbReference type="InterPro" id="IPR036047">
    <property type="entry name" value="F-box-like_dom_sf"/>
</dbReference>
<reference evidence="2" key="2">
    <citation type="submission" date="2023-02" db="EMBL/GenBank/DDBJ databases">
        <authorList>
            <consortium name="DOE Joint Genome Institute"/>
            <person name="Mondo S.J."/>
            <person name="Chang Y."/>
            <person name="Wang Y."/>
            <person name="Ahrendt S."/>
            <person name="Andreopoulos W."/>
            <person name="Barry K."/>
            <person name="Beard J."/>
            <person name="Benny G.L."/>
            <person name="Blankenship S."/>
            <person name="Bonito G."/>
            <person name="Cuomo C."/>
            <person name="Desiro A."/>
            <person name="Gervers K.A."/>
            <person name="Hundley H."/>
            <person name="Kuo A."/>
            <person name="LaButti K."/>
            <person name="Lang B.F."/>
            <person name="Lipzen A."/>
            <person name="O'Donnell K."/>
            <person name="Pangilinan J."/>
            <person name="Reynolds N."/>
            <person name="Sandor L."/>
            <person name="Smith M.W."/>
            <person name="Tsang A."/>
            <person name="Grigoriev I.V."/>
            <person name="Stajich J.E."/>
            <person name="Spatafora J.W."/>
        </authorList>
    </citation>
    <scope>NUCLEOTIDE SEQUENCE</scope>
    <source>
        <strain evidence="2">RSA 2281</strain>
    </source>
</reference>
<gene>
    <name evidence="2" type="ORF">BDA99DRAFT_578220</name>
</gene>
<dbReference type="Proteomes" id="UP001209540">
    <property type="component" value="Unassembled WGS sequence"/>
</dbReference>
<dbReference type="Gene3D" id="1.20.1280.50">
    <property type="match status" value="1"/>
</dbReference>
<proteinExistence type="predicted"/>
<dbReference type="CDD" id="cd09917">
    <property type="entry name" value="F-box_SF"/>
    <property type="match status" value="1"/>
</dbReference>
<dbReference type="InterPro" id="IPR001810">
    <property type="entry name" value="F-box_dom"/>
</dbReference>
<reference evidence="2" key="1">
    <citation type="journal article" date="2022" name="IScience">
        <title>Evolution of zygomycete secretomes and the origins of terrestrial fungal ecologies.</title>
        <authorList>
            <person name="Chang Y."/>
            <person name="Wang Y."/>
            <person name="Mondo S."/>
            <person name="Ahrendt S."/>
            <person name="Andreopoulos W."/>
            <person name="Barry K."/>
            <person name="Beard J."/>
            <person name="Benny G.L."/>
            <person name="Blankenship S."/>
            <person name="Bonito G."/>
            <person name="Cuomo C."/>
            <person name="Desiro A."/>
            <person name="Gervers K.A."/>
            <person name="Hundley H."/>
            <person name="Kuo A."/>
            <person name="LaButti K."/>
            <person name="Lang B.F."/>
            <person name="Lipzen A."/>
            <person name="O'Donnell K."/>
            <person name="Pangilinan J."/>
            <person name="Reynolds N."/>
            <person name="Sandor L."/>
            <person name="Smith M.E."/>
            <person name="Tsang A."/>
            <person name="Grigoriev I.V."/>
            <person name="Stajich J.E."/>
            <person name="Spatafora J.W."/>
        </authorList>
    </citation>
    <scope>NUCLEOTIDE SEQUENCE</scope>
    <source>
        <strain evidence="2">RSA 2281</strain>
    </source>
</reference>
<name>A0AAD5KCU2_9FUNG</name>
<keyword evidence="3" id="KW-1185">Reference proteome</keyword>
<accession>A0AAD5KCU2</accession>
<dbReference type="Pfam" id="PF12937">
    <property type="entry name" value="F-box-like"/>
    <property type="match status" value="1"/>
</dbReference>
<dbReference type="AlphaFoldDB" id="A0AAD5KCU2"/>
<sequence>MSGSQQLLRFIKRDKASKQPSETFIHPLSNKTKKYLDTANILIEQNNLRAALEMYDNGIKFIESSLDNSFSNCNDHTITITTQQTTTSRMTSFFRLQNTLEKYNDTNKGNHSSQPPHDYLSILKRERQKVLATLVQHSQKLHQSIPYDILSKIFSFLEDEYKDLYQCAFVCKRWCQFIITWPPFWNHKLPPKNIDTTGWPVVIITDQYKSIFKAYMKVNLSDNTYFKWNMDDIVNLLVIASDDHSIQTLCFRNIFFPNDASANLLGKLLESMKSPPFKQVAFVDCNIPALKVITPVLTSCLNLTHVTLANSDGPYFLKIDPSKEYQLLTTSLPIFSTLTYLKLFFKRNYSPEIRNINTLLCGDNMLFSNSPRLMHLFLACDSEFFKLELCAETALNKCSRLRNVVMSNNLLYKEMPKDIFLRSINESEYDDNDTHDPSLSLPTDNTKLTTTHATSLQQSSSDTSHNKGHLRRFVIFRWSPRGNLCKNDYLLRNHQINPYYRPSTRLTWERCFSIINTLNQDSLELLYIKWDMIAIKCLRTWCCDNGVASNLRELHLEDTKVLYDTYAYKKRVGRIDDFNLLERLIPRLPELEALCIYQARPLSYYDQDFQITRYKYQPPGHLMVNDSVLKQLVMHCHRIRFIKIDGYAAYTSKGVQLLAEDINMISNSNKDSSDVTVKLLPITYLDMHIPHDILLSLVQKMHSLKELCVYQYISGDSSLSSFNDRQEIEAILSERGGSLKVSSYCL</sequence>
<dbReference type="EMBL" id="JAIXMP010000001">
    <property type="protein sequence ID" value="KAI9278616.1"/>
    <property type="molecule type" value="Genomic_DNA"/>
</dbReference>
<feature type="domain" description="F-box" evidence="1">
    <location>
        <begin position="144"/>
        <end position="178"/>
    </location>
</feature>
<comment type="caution">
    <text evidence="2">The sequence shown here is derived from an EMBL/GenBank/DDBJ whole genome shotgun (WGS) entry which is preliminary data.</text>
</comment>
<evidence type="ECO:0000313" key="2">
    <source>
        <dbReference type="EMBL" id="KAI9278616.1"/>
    </source>
</evidence>
<dbReference type="SUPFAM" id="SSF81383">
    <property type="entry name" value="F-box domain"/>
    <property type="match status" value="1"/>
</dbReference>
<evidence type="ECO:0000313" key="3">
    <source>
        <dbReference type="Proteomes" id="UP001209540"/>
    </source>
</evidence>
<organism evidence="2 3">
    <name type="scientific">Phascolomyces articulosus</name>
    <dbReference type="NCBI Taxonomy" id="60185"/>
    <lineage>
        <taxon>Eukaryota</taxon>
        <taxon>Fungi</taxon>
        <taxon>Fungi incertae sedis</taxon>
        <taxon>Mucoromycota</taxon>
        <taxon>Mucoromycotina</taxon>
        <taxon>Mucoromycetes</taxon>
        <taxon>Mucorales</taxon>
        <taxon>Lichtheimiaceae</taxon>
        <taxon>Phascolomyces</taxon>
    </lineage>
</organism>
<protein>
    <recommendedName>
        <fullName evidence="1">F-box domain-containing protein</fullName>
    </recommendedName>
</protein>